<evidence type="ECO:0000313" key="3">
    <source>
        <dbReference type="Proteomes" id="UP000747542"/>
    </source>
</evidence>
<keyword evidence="1" id="KW-0812">Transmembrane</keyword>
<comment type="caution">
    <text evidence="2">The sequence shown here is derived from an EMBL/GenBank/DDBJ whole genome shotgun (WGS) entry which is preliminary data.</text>
</comment>
<keyword evidence="1" id="KW-0472">Membrane</keyword>
<feature type="transmembrane region" description="Helical" evidence="1">
    <location>
        <begin position="31"/>
        <end position="51"/>
    </location>
</feature>
<reference evidence="2" key="1">
    <citation type="journal article" date="2021" name="Sci. Adv.">
        <title>The American lobster genome reveals insights on longevity, neural, and immune adaptations.</title>
        <authorList>
            <person name="Polinski J.M."/>
            <person name="Zimin A.V."/>
            <person name="Clark K.F."/>
            <person name="Kohn A.B."/>
            <person name="Sadowski N."/>
            <person name="Timp W."/>
            <person name="Ptitsyn A."/>
            <person name="Khanna P."/>
            <person name="Romanova D.Y."/>
            <person name="Williams P."/>
            <person name="Greenwood S.J."/>
            <person name="Moroz L.L."/>
            <person name="Walt D.R."/>
            <person name="Bodnar A.G."/>
        </authorList>
    </citation>
    <scope>NUCLEOTIDE SEQUENCE</scope>
    <source>
        <strain evidence="2">GMGI-L3</strain>
    </source>
</reference>
<dbReference type="AlphaFoldDB" id="A0A8J5K500"/>
<organism evidence="2 3">
    <name type="scientific">Homarus americanus</name>
    <name type="common">American lobster</name>
    <dbReference type="NCBI Taxonomy" id="6706"/>
    <lineage>
        <taxon>Eukaryota</taxon>
        <taxon>Metazoa</taxon>
        <taxon>Ecdysozoa</taxon>
        <taxon>Arthropoda</taxon>
        <taxon>Crustacea</taxon>
        <taxon>Multicrustacea</taxon>
        <taxon>Malacostraca</taxon>
        <taxon>Eumalacostraca</taxon>
        <taxon>Eucarida</taxon>
        <taxon>Decapoda</taxon>
        <taxon>Pleocyemata</taxon>
        <taxon>Astacidea</taxon>
        <taxon>Nephropoidea</taxon>
        <taxon>Nephropidae</taxon>
        <taxon>Homarus</taxon>
    </lineage>
</organism>
<protein>
    <submittedName>
        <fullName evidence="2">Uncharacterized protein</fullName>
    </submittedName>
</protein>
<proteinExistence type="predicted"/>
<gene>
    <name evidence="2" type="ORF">Hamer_G020571</name>
</gene>
<keyword evidence="3" id="KW-1185">Reference proteome</keyword>
<name>A0A8J5K500_HOMAM</name>
<dbReference type="EMBL" id="JAHLQT010021277">
    <property type="protein sequence ID" value="KAG7167688.1"/>
    <property type="molecule type" value="Genomic_DNA"/>
</dbReference>
<evidence type="ECO:0000313" key="2">
    <source>
        <dbReference type="EMBL" id="KAG7167688.1"/>
    </source>
</evidence>
<dbReference type="Proteomes" id="UP000747542">
    <property type="component" value="Unassembled WGS sequence"/>
</dbReference>
<sequence>MGGNAYIKRPSHPHNHTSPTFILPRVCLLQFLLPVMKVLTSLILSMALLVLGVNAGPQRPEDGGLPNMPSGGGSCSEKNIMNRMIGGMCRKFGMDHAECSDKRADIMKCKMDILNQDFPRTKVAVIDCIYDAGIHVDANLAPG</sequence>
<keyword evidence="1" id="KW-1133">Transmembrane helix</keyword>
<accession>A0A8J5K500</accession>
<evidence type="ECO:0000256" key="1">
    <source>
        <dbReference type="SAM" id="Phobius"/>
    </source>
</evidence>